<evidence type="ECO:0000256" key="10">
    <source>
        <dbReference type="SAM" id="Phobius"/>
    </source>
</evidence>
<name>A0AAW0TVU1_SCYPA</name>
<comment type="similarity">
    <text evidence="2">Belongs to the G-protein coupled receptor 1 family.</text>
</comment>
<keyword evidence="7" id="KW-0675">Receptor</keyword>
<keyword evidence="3 10" id="KW-0812">Transmembrane</keyword>
<feature type="transmembrane region" description="Helical" evidence="10">
    <location>
        <begin position="97"/>
        <end position="117"/>
    </location>
</feature>
<feature type="transmembrane region" description="Helical" evidence="10">
    <location>
        <begin position="178"/>
        <end position="196"/>
    </location>
</feature>
<dbReference type="InterPro" id="IPR017452">
    <property type="entry name" value="GPCR_Rhodpsn_7TM"/>
</dbReference>
<evidence type="ECO:0000313" key="13">
    <source>
        <dbReference type="Proteomes" id="UP001487740"/>
    </source>
</evidence>
<gene>
    <name evidence="12" type="ORF">O3P69_017444</name>
</gene>
<dbReference type="Pfam" id="PF00001">
    <property type="entry name" value="7tm_1"/>
    <property type="match status" value="1"/>
</dbReference>
<evidence type="ECO:0000256" key="7">
    <source>
        <dbReference type="ARBA" id="ARBA00023170"/>
    </source>
</evidence>
<feature type="transmembrane region" description="Helical" evidence="10">
    <location>
        <begin position="291"/>
        <end position="317"/>
    </location>
</feature>
<evidence type="ECO:0000256" key="8">
    <source>
        <dbReference type="ARBA" id="ARBA00023224"/>
    </source>
</evidence>
<evidence type="ECO:0000313" key="12">
    <source>
        <dbReference type="EMBL" id="KAK8391810.1"/>
    </source>
</evidence>
<comment type="subcellular location">
    <subcellularLocation>
        <location evidence="1">Membrane</location>
        <topology evidence="1">Multi-pass membrane protein</topology>
    </subcellularLocation>
</comment>
<reference evidence="12 13" key="1">
    <citation type="submission" date="2023-03" db="EMBL/GenBank/DDBJ databases">
        <title>High-quality genome of Scylla paramamosain provides insights in environmental adaptation.</title>
        <authorList>
            <person name="Zhang L."/>
        </authorList>
    </citation>
    <scope>NUCLEOTIDE SEQUENCE [LARGE SCALE GENOMIC DNA]</scope>
    <source>
        <strain evidence="12">LZ_2023a</strain>
        <tissue evidence="12">Muscle</tissue>
    </source>
</reference>
<evidence type="ECO:0000256" key="2">
    <source>
        <dbReference type="ARBA" id="ARBA00010663"/>
    </source>
</evidence>
<dbReference type="PANTHER" id="PTHR24243:SF224">
    <property type="entry name" value="G-PROTEIN COUPLED RECEPTOR 19-RELATED"/>
    <property type="match status" value="1"/>
</dbReference>
<dbReference type="Gene3D" id="1.20.1070.10">
    <property type="entry name" value="Rhodopsin 7-helix transmembrane proteins"/>
    <property type="match status" value="1"/>
</dbReference>
<dbReference type="InterPro" id="IPR000276">
    <property type="entry name" value="GPCR_Rhodpsn"/>
</dbReference>
<evidence type="ECO:0000256" key="9">
    <source>
        <dbReference type="SAM" id="MobiDB-lite"/>
    </source>
</evidence>
<evidence type="ECO:0000256" key="5">
    <source>
        <dbReference type="ARBA" id="ARBA00023040"/>
    </source>
</evidence>
<dbReference type="SUPFAM" id="SSF81321">
    <property type="entry name" value="Family A G protein-coupled receptor-like"/>
    <property type="match status" value="1"/>
</dbReference>
<accession>A0AAW0TVU1</accession>
<dbReference type="AlphaFoldDB" id="A0AAW0TVU1"/>
<keyword evidence="8" id="KW-0807">Transducer</keyword>
<feature type="transmembrane region" description="Helical" evidence="10">
    <location>
        <begin position="63"/>
        <end position="85"/>
    </location>
</feature>
<evidence type="ECO:0000256" key="1">
    <source>
        <dbReference type="ARBA" id="ARBA00004141"/>
    </source>
</evidence>
<protein>
    <recommendedName>
        <fullName evidence="11">G-protein coupled receptors family 1 profile domain-containing protein</fullName>
    </recommendedName>
</protein>
<dbReference type="GO" id="GO:0004930">
    <property type="term" value="F:G protein-coupled receptor activity"/>
    <property type="evidence" value="ECO:0007669"/>
    <property type="project" value="UniProtKB-KW"/>
</dbReference>
<evidence type="ECO:0000259" key="11">
    <source>
        <dbReference type="PROSITE" id="PS50262"/>
    </source>
</evidence>
<dbReference type="Proteomes" id="UP001487740">
    <property type="component" value="Unassembled WGS sequence"/>
</dbReference>
<dbReference type="SMART" id="SM01381">
    <property type="entry name" value="7TM_GPCR_Srsx"/>
    <property type="match status" value="1"/>
</dbReference>
<dbReference type="GO" id="GO:0005886">
    <property type="term" value="C:plasma membrane"/>
    <property type="evidence" value="ECO:0007669"/>
    <property type="project" value="TreeGrafter"/>
</dbReference>
<keyword evidence="13" id="KW-1185">Reference proteome</keyword>
<sequence>MAAHALHWSLHAHLLYPPANPENLSGVYGCSQDAGFTTNLSQFEYPYRMKTWVPITWREIIKVATYLFVFLVSLVGNLLVMLVVCYNRHMRSSTNQYLVNLAAADLLVTLVCMWVHIVRHLSHPHYILPAYVCKLDGFVQTTTLLASVLTLTVISVGRFVAVMFPLHARTSPDRANRVIAAVWIASALIACPILFYRKLYSIQWANFTTWQCDEFFPTEKEYVEADDRCEVIYDAKHLFYTILIIALFFLPVAIMIINYSLVVWTLWGAKQPGEQQSAATRNMATKAKKKVVKMVTVVLLVFVICWTPLLTLILFSLNHQGHLPEWFSSLEFAAYFIAYSNSALNPIIYCGFNTSFRQGLVALLSCRHAATGRIYHRRHWMGMTGGTRDTTVGCSGPEPAVLLELSSLRRNRVTQRSSLTPSHSGRHLFSGSSRELRAVTHCDTAHDHGCKVCDGMGSAPLHSTTGMHLLKSDASLGGQNGSKLSTRASSSSGDSVGRGMCGCCRRHGKRRSRLPLYHENEIYDVNDLPEGMGMKGKEEIV</sequence>
<keyword evidence="4 10" id="KW-1133">Transmembrane helix</keyword>
<organism evidence="12 13">
    <name type="scientific">Scylla paramamosain</name>
    <name type="common">Mud crab</name>
    <dbReference type="NCBI Taxonomy" id="85552"/>
    <lineage>
        <taxon>Eukaryota</taxon>
        <taxon>Metazoa</taxon>
        <taxon>Ecdysozoa</taxon>
        <taxon>Arthropoda</taxon>
        <taxon>Crustacea</taxon>
        <taxon>Multicrustacea</taxon>
        <taxon>Malacostraca</taxon>
        <taxon>Eumalacostraca</taxon>
        <taxon>Eucarida</taxon>
        <taxon>Decapoda</taxon>
        <taxon>Pleocyemata</taxon>
        <taxon>Brachyura</taxon>
        <taxon>Eubrachyura</taxon>
        <taxon>Portunoidea</taxon>
        <taxon>Portunidae</taxon>
        <taxon>Portuninae</taxon>
        <taxon>Scylla</taxon>
    </lineage>
</organism>
<dbReference type="PRINTS" id="PR00237">
    <property type="entry name" value="GPCRRHODOPSN"/>
</dbReference>
<dbReference type="PANTHER" id="PTHR24243">
    <property type="entry name" value="G-PROTEIN COUPLED RECEPTOR"/>
    <property type="match status" value="1"/>
</dbReference>
<evidence type="ECO:0000256" key="6">
    <source>
        <dbReference type="ARBA" id="ARBA00023136"/>
    </source>
</evidence>
<evidence type="ECO:0000256" key="3">
    <source>
        <dbReference type="ARBA" id="ARBA00022692"/>
    </source>
</evidence>
<comment type="caution">
    <text evidence="12">The sequence shown here is derived from an EMBL/GenBank/DDBJ whole genome shotgun (WGS) entry which is preliminary data.</text>
</comment>
<feature type="transmembrane region" description="Helical" evidence="10">
    <location>
        <begin position="332"/>
        <end position="352"/>
    </location>
</feature>
<proteinExistence type="inferred from homology"/>
<evidence type="ECO:0000256" key="4">
    <source>
        <dbReference type="ARBA" id="ARBA00022989"/>
    </source>
</evidence>
<keyword evidence="5" id="KW-0297">G-protein coupled receptor</keyword>
<keyword evidence="6 10" id="KW-0472">Membrane</keyword>
<feature type="compositionally biased region" description="Polar residues" evidence="9">
    <location>
        <begin position="481"/>
        <end position="494"/>
    </location>
</feature>
<feature type="transmembrane region" description="Helical" evidence="10">
    <location>
        <begin position="144"/>
        <end position="166"/>
    </location>
</feature>
<dbReference type="PROSITE" id="PS50262">
    <property type="entry name" value="G_PROTEIN_RECEP_F1_2"/>
    <property type="match status" value="1"/>
</dbReference>
<feature type="domain" description="G-protein coupled receptors family 1 profile" evidence="11">
    <location>
        <begin position="76"/>
        <end position="349"/>
    </location>
</feature>
<dbReference type="EMBL" id="JARAKH010000023">
    <property type="protein sequence ID" value="KAK8391810.1"/>
    <property type="molecule type" value="Genomic_DNA"/>
</dbReference>
<feature type="transmembrane region" description="Helical" evidence="10">
    <location>
        <begin position="238"/>
        <end position="267"/>
    </location>
</feature>
<feature type="region of interest" description="Disordered" evidence="9">
    <location>
        <begin position="472"/>
        <end position="497"/>
    </location>
</feature>